<proteinExistence type="inferred from homology"/>
<feature type="domain" description="Amine oxidase" evidence="7">
    <location>
        <begin position="56"/>
        <end position="513"/>
    </location>
</feature>
<dbReference type="Proteomes" id="UP000298781">
    <property type="component" value="Chromosome"/>
</dbReference>
<dbReference type="Pfam" id="PF01593">
    <property type="entry name" value="Amino_oxidase"/>
    <property type="match status" value="1"/>
</dbReference>
<dbReference type="InterPro" id="IPR036188">
    <property type="entry name" value="FAD/NAD-bd_sf"/>
</dbReference>
<dbReference type="GO" id="GO:0009851">
    <property type="term" value="P:auxin biosynthetic process"/>
    <property type="evidence" value="ECO:0007669"/>
    <property type="project" value="UniProtKB-KW"/>
</dbReference>
<dbReference type="PANTHER" id="PTHR10742">
    <property type="entry name" value="FLAVIN MONOAMINE OXIDASE"/>
    <property type="match status" value="1"/>
</dbReference>
<dbReference type="PANTHER" id="PTHR10742:SF342">
    <property type="entry name" value="AMINE OXIDASE"/>
    <property type="match status" value="1"/>
</dbReference>
<gene>
    <name evidence="8" type="ORF">E8M01_20065</name>
</gene>
<evidence type="ECO:0000256" key="1">
    <source>
        <dbReference type="ARBA" id="ARBA00004814"/>
    </source>
</evidence>
<dbReference type="GO" id="GO:0001716">
    <property type="term" value="F:L-amino-acid oxidase activity"/>
    <property type="evidence" value="ECO:0007669"/>
    <property type="project" value="TreeGrafter"/>
</dbReference>
<dbReference type="Gene3D" id="3.90.660.10">
    <property type="match status" value="1"/>
</dbReference>
<evidence type="ECO:0000256" key="2">
    <source>
        <dbReference type="ARBA" id="ARBA00005833"/>
    </source>
</evidence>
<dbReference type="SUPFAM" id="SSF54373">
    <property type="entry name" value="FAD-linked reductases, C-terminal domain"/>
    <property type="match status" value="1"/>
</dbReference>
<dbReference type="AlphaFoldDB" id="A0A4D7B7E3"/>
<keyword evidence="5" id="KW-0073">Auxin biosynthesis</keyword>
<keyword evidence="9" id="KW-1185">Reference proteome</keyword>
<evidence type="ECO:0000256" key="5">
    <source>
        <dbReference type="ARBA" id="ARBA00023070"/>
    </source>
</evidence>
<protein>
    <recommendedName>
        <fullName evidence="4">Tryptophan 2-monooxygenase</fullName>
        <ecNumber evidence="3">1.13.12.3</ecNumber>
    </recommendedName>
</protein>
<evidence type="ECO:0000256" key="3">
    <source>
        <dbReference type="ARBA" id="ARBA00012535"/>
    </source>
</evidence>
<evidence type="ECO:0000256" key="6">
    <source>
        <dbReference type="ARBA" id="ARBA00047321"/>
    </source>
</evidence>
<dbReference type="EC" id="1.13.12.3" evidence="3"/>
<dbReference type="RefSeq" id="WP_136961754.1">
    <property type="nucleotide sequence ID" value="NZ_CP039690.1"/>
</dbReference>
<dbReference type="InterPro" id="IPR050281">
    <property type="entry name" value="Flavin_monoamine_oxidase"/>
</dbReference>
<comment type="similarity">
    <text evidence="2">Belongs to the tryptophan 2-monooxygenase family.</text>
</comment>
<dbReference type="EMBL" id="CP039690">
    <property type="protein sequence ID" value="QCI66310.1"/>
    <property type="molecule type" value="Genomic_DNA"/>
</dbReference>
<organism evidence="8 9">
    <name type="scientific">Phreatobacter stygius</name>
    <dbReference type="NCBI Taxonomy" id="1940610"/>
    <lineage>
        <taxon>Bacteria</taxon>
        <taxon>Pseudomonadati</taxon>
        <taxon>Pseudomonadota</taxon>
        <taxon>Alphaproteobacteria</taxon>
        <taxon>Hyphomicrobiales</taxon>
        <taxon>Phreatobacteraceae</taxon>
        <taxon>Phreatobacter</taxon>
    </lineage>
</organism>
<name>A0A4D7B7E3_9HYPH</name>
<evidence type="ECO:0000313" key="9">
    <source>
        <dbReference type="Proteomes" id="UP000298781"/>
    </source>
</evidence>
<dbReference type="GO" id="GO:0009063">
    <property type="term" value="P:amino acid catabolic process"/>
    <property type="evidence" value="ECO:0007669"/>
    <property type="project" value="TreeGrafter"/>
</dbReference>
<dbReference type="GO" id="GO:0050361">
    <property type="term" value="F:tryptophan 2-monooxygenase activity"/>
    <property type="evidence" value="ECO:0007669"/>
    <property type="project" value="UniProtKB-EC"/>
</dbReference>
<evidence type="ECO:0000313" key="8">
    <source>
        <dbReference type="EMBL" id="QCI66310.1"/>
    </source>
</evidence>
<evidence type="ECO:0000259" key="7">
    <source>
        <dbReference type="Pfam" id="PF01593"/>
    </source>
</evidence>
<reference evidence="8 9" key="1">
    <citation type="submission" date="2019-04" db="EMBL/GenBank/DDBJ databases">
        <title>Phreatobacter aquaticus sp. nov.</title>
        <authorList>
            <person name="Choi A."/>
        </authorList>
    </citation>
    <scope>NUCLEOTIDE SEQUENCE [LARGE SCALE GENOMIC DNA]</scope>
    <source>
        <strain evidence="8 9">KCTC 52518</strain>
    </source>
</reference>
<dbReference type="Gene3D" id="3.50.50.60">
    <property type="entry name" value="FAD/NAD(P)-binding domain"/>
    <property type="match status" value="1"/>
</dbReference>
<comment type="catalytic activity">
    <reaction evidence="6">
        <text>L-tryptophan + O2 = indole-3-acetamide + CO2 + H2O</text>
        <dbReference type="Rhea" id="RHEA:16165"/>
        <dbReference type="ChEBI" id="CHEBI:15377"/>
        <dbReference type="ChEBI" id="CHEBI:15379"/>
        <dbReference type="ChEBI" id="CHEBI:16031"/>
        <dbReference type="ChEBI" id="CHEBI:16526"/>
        <dbReference type="ChEBI" id="CHEBI:57912"/>
        <dbReference type="EC" id="1.13.12.3"/>
    </reaction>
</comment>
<dbReference type="KEGG" id="pstg:E8M01_20065"/>
<accession>A0A4D7B7E3</accession>
<dbReference type="OrthoDB" id="337830at2"/>
<dbReference type="SUPFAM" id="SSF51905">
    <property type="entry name" value="FAD/NAD(P)-binding domain"/>
    <property type="match status" value="1"/>
</dbReference>
<comment type="pathway">
    <text evidence="1">Plant hormone metabolism; auxin biosynthesis.</text>
</comment>
<sequence>MSRRNLLNLIGTAAGGAAMYQAMTSLGHAAESTYTGPIKLDGDPKGASVLILGAGLAGLVAALELRKAGYKVQVLEYHERAGGRNWTLRGGDKFTELGGIEQKCEFERGNYINPGPWRIPYNHHAILDYCKRLGVAMEPFVQVNYNAYMHNKDAFGGKPQRFRHIYSDFQGGVTELLSKAVNQDKLEEAVTKEDKEVLLAALRQWGALDANYKYAKNGLTSDRRGYDRDPGGGLSGEPVNSEPFSFKDVVKSRLWNRMQTGGVYEFQSAIFQPVGGMDMIAKAFQREVGRLIKFNAKVTTIKQDNRGVTVTYVDAKKGGRPQTATADYCLCTIPLSVLSQIDINVGSAMKAAIDAPPYAASIKIGLQFKRRFWEEDEQIYGGISYTNLPIAMIQYPSSNFFRTGKGVLLAAYTFGANAYEWTALPPAERLKKAVEFGAQIHPQQYQKEFENGISVGWHREPATLGCYAVWTDAARKQHYNNLCAMDGRIMLAGEHASYLPAWQEGSVLSALDAISRLHKRVVAR</sequence>
<dbReference type="Gene3D" id="1.20.1440.240">
    <property type="match status" value="1"/>
</dbReference>
<evidence type="ECO:0000256" key="4">
    <source>
        <dbReference type="ARBA" id="ARBA00017871"/>
    </source>
</evidence>
<dbReference type="InterPro" id="IPR002937">
    <property type="entry name" value="Amino_oxidase"/>
</dbReference>